<dbReference type="GO" id="GO:0047429">
    <property type="term" value="F:nucleoside triphosphate diphosphatase activity"/>
    <property type="evidence" value="ECO:0007669"/>
    <property type="project" value="UniProtKB-EC"/>
</dbReference>
<reference evidence="5 6" key="1">
    <citation type="submission" date="2009-07" db="EMBL/GenBank/DDBJ databases">
        <authorList>
            <person name="Madupu R."/>
            <person name="Sebastian Y."/>
            <person name="Durkin A.S."/>
            <person name="Torralba M."/>
            <person name="Methe B."/>
            <person name="Sutton G.G."/>
            <person name="Strausberg R.L."/>
            <person name="Nelson K.E."/>
        </authorList>
    </citation>
    <scope>NUCLEOTIDE SEQUENCE [LARGE SCALE GENOMIC DNA]</scope>
    <source>
        <strain evidence="5 6">ATCC 35580</strain>
    </source>
</reference>
<comment type="cofactor">
    <cofactor evidence="1 4">
        <name>a divalent metal cation</name>
        <dbReference type="ChEBI" id="CHEBI:60240"/>
    </cofactor>
</comment>
<keyword evidence="4" id="KW-0963">Cytoplasm</keyword>
<dbReference type="GO" id="GO:0005737">
    <property type="term" value="C:cytoplasm"/>
    <property type="evidence" value="ECO:0007669"/>
    <property type="project" value="UniProtKB-SubCell"/>
</dbReference>
<feature type="active site" description="Proton acceptor" evidence="4">
    <location>
        <position position="88"/>
    </location>
</feature>
<keyword evidence="2 4" id="KW-0378">Hydrolase</keyword>
<sequence length="210" mass="23286">MSGCLFFYDASRILLWMEPIILASKSPQRQDILKRLNIPFISIPSDAEEAVAPDLSPEKAVEQIALRKAEAVLRSPLKINTPWIIAADTLIFSHGTPMGKPSGIDEARLMLQSYSNTAHKVITAICCYDEKLQHISTRISSSQVFFKALSDAEIDWYLSTGEWQGAAGSYRIQGTAACFITKIEGSYSGIVGLPIYELYDILTEHGYSFT</sequence>
<dbReference type="GO" id="GO:0009117">
    <property type="term" value="P:nucleotide metabolic process"/>
    <property type="evidence" value="ECO:0007669"/>
    <property type="project" value="UniProtKB-KW"/>
</dbReference>
<dbReference type="CDD" id="cd00555">
    <property type="entry name" value="Maf"/>
    <property type="match status" value="1"/>
</dbReference>
<dbReference type="SUPFAM" id="SSF52972">
    <property type="entry name" value="ITPase-like"/>
    <property type="match status" value="1"/>
</dbReference>
<dbReference type="EC" id="3.6.1.9" evidence="4"/>
<dbReference type="STRING" id="596324.TREVI0001_0108"/>
<keyword evidence="3 4" id="KW-0546">Nucleotide metabolism</keyword>
<dbReference type="InterPro" id="IPR003697">
    <property type="entry name" value="Maf-like"/>
</dbReference>
<dbReference type="eggNOG" id="COG0424">
    <property type="taxonomic scope" value="Bacteria"/>
</dbReference>
<evidence type="ECO:0000256" key="4">
    <source>
        <dbReference type="HAMAP-Rule" id="MF_00528"/>
    </source>
</evidence>
<dbReference type="AlphaFoldDB" id="C8PTR8"/>
<evidence type="ECO:0000256" key="2">
    <source>
        <dbReference type="ARBA" id="ARBA00022801"/>
    </source>
</evidence>
<name>C8PTR8_9SPIR</name>
<comment type="caution">
    <text evidence="4">Lacks conserved residue(s) required for the propagation of feature annotation.</text>
</comment>
<comment type="caution">
    <text evidence="5">The sequence shown here is derived from an EMBL/GenBank/DDBJ whole genome shotgun (WGS) entry which is preliminary data.</text>
</comment>
<comment type="similarity">
    <text evidence="4">Belongs to the Maf family.</text>
</comment>
<dbReference type="EMBL" id="ACYH01000071">
    <property type="protein sequence ID" value="EEV19216.1"/>
    <property type="molecule type" value="Genomic_DNA"/>
</dbReference>
<dbReference type="PANTHER" id="PTHR43213">
    <property type="entry name" value="BIFUNCTIONAL DTTP/UTP PYROPHOSPHATASE/METHYLTRANSFERASE PROTEIN-RELATED"/>
    <property type="match status" value="1"/>
</dbReference>
<dbReference type="Gene3D" id="3.90.950.10">
    <property type="match status" value="1"/>
</dbReference>
<comment type="function">
    <text evidence="4">Nucleoside triphosphate pyrophosphatase. May have a dual role in cell division arrest and in preventing the incorporation of modified nucleotides into cellular nucleic acids.</text>
</comment>
<evidence type="ECO:0000256" key="3">
    <source>
        <dbReference type="ARBA" id="ARBA00023080"/>
    </source>
</evidence>
<evidence type="ECO:0000313" key="6">
    <source>
        <dbReference type="Proteomes" id="UP000004509"/>
    </source>
</evidence>
<accession>C8PTR8</accession>
<comment type="catalytic activity">
    <reaction evidence="4">
        <text>a 2'-deoxyribonucleoside 5'-triphosphate + H2O = a 2'-deoxyribonucleoside 5'-phosphate + diphosphate + H(+)</text>
        <dbReference type="Rhea" id="RHEA:44644"/>
        <dbReference type="ChEBI" id="CHEBI:15377"/>
        <dbReference type="ChEBI" id="CHEBI:15378"/>
        <dbReference type="ChEBI" id="CHEBI:33019"/>
        <dbReference type="ChEBI" id="CHEBI:61560"/>
        <dbReference type="ChEBI" id="CHEBI:65317"/>
        <dbReference type="EC" id="3.6.1.9"/>
    </reaction>
</comment>
<comment type="catalytic activity">
    <reaction evidence="4">
        <text>a ribonucleoside 5'-triphosphate + H2O = a ribonucleoside 5'-phosphate + diphosphate + H(+)</text>
        <dbReference type="Rhea" id="RHEA:23996"/>
        <dbReference type="ChEBI" id="CHEBI:15377"/>
        <dbReference type="ChEBI" id="CHEBI:15378"/>
        <dbReference type="ChEBI" id="CHEBI:33019"/>
        <dbReference type="ChEBI" id="CHEBI:58043"/>
        <dbReference type="ChEBI" id="CHEBI:61557"/>
        <dbReference type="EC" id="3.6.1.9"/>
    </reaction>
</comment>
<dbReference type="Proteomes" id="UP000004509">
    <property type="component" value="Unassembled WGS sequence"/>
</dbReference>
<organism evidence="5 6">
    <name type="scientific">Treponema vincentii ATCC 35580</name>
    <dbReference type="NCBI Taxonomy" id="596324"/>
    <lineage>
        <taxon>Bacteria</taxon>
        <taxon>Pseudomonadati</taxon>
        <taxon>Spirochaetota</taxon>
        <taxon>Spirochaetia</taxon>
        <taxon>Spirochaetales</taxon>
        <taxon>Treponemataceae</taxon>
        <taxon>Treponema</taxon>
    </lineage>
</organism>
<dbReference type="PANTHER" id="PTHR43213:SF5">
    <property type="entry name" value="BIFUNCTIONAL DTTP_UTP PYROPHOSPHATASE_METHYLTRANSFERASE PROTEIN-RELATED"/>
    <property type="match status" value="1"/>
</dbReference>
<evidence type="ECO:0000256" key="1">
    <source>
        <dbReference type="ARBA" id="ARBA00001968"/>
    </source>
</evidence>
<dbReference type="NCBIfam" id="TIGR00172">
    <property type="entry name" value="maf"/>
    <property type="match status" value="1"/>
</dbReference>
<protein>
    <recommendedName>
        <fullName evidence="4">Nucleoside triphosphate pyrophosphatase</fullName>
        <ecNumber evidence="4">3.6.1.9</ecNumber>
    </recommendedName>
    <alternativeName>
        <fullName evidence="4">Nucleotide pyrophosphatase</fullName>
        <shortName evidence="4">Nucleotide PPase</shortName>
    </alternativeName>
</protein>
<proteinExistence type="inferred from homology"/>
<gene>
    <name evidence="5" type="primary">maf</name>
    <name evidence="5" type="ORF">TREVI0001_0108</name>
</gene>
<dbReference type="InterPro" id="IPR029001">
    <property type="entry name" value="ITPase-like_fam"/>
</dbReference>
<comment type="subcellular location">
    <subcellularLocation>
        <location evidence="4">Cytoplasm</location>
    </subcellularLocation>
</comment>
<evidence type="ECO:0000313" key="5">
    <source>
        <dbReference type="EMBL" id="EEV19216.1"/>
    </source>
</evidence>
<dbReference type="PIRSF" id="PIRSF006305">
    <property type="entry name" value="Maf"/>
    <property type="match status" value="1"/>
</dbReference>
<dbReference type="HAMAP" id="MF_00528">
    <property type="entry name" value="Maf"/>
    <property type="match status" value="1"/>
</dbReference>
<dbReference type="Pfam" id="PF02545">
    <property type="entry name" value="Maf"/>
    <property type="match status" value="1"/>
</dbReference>